<evidence type="ECO:0000313" key="2">
    <source>
        <dbReference type="EMBL" id="CAA9223132.1"/>
    </source>
</evidence>
<organism evidence="2">
    <name type="scientific">uncultured Blastococcus sp</name>
    <dbReference type="NCBI Taxonomy" id="217144"/>
    <lineage>
        <taxon>Bacteria</taxon>
        <taxon>Bacillati</taxon>
        <taxon>Actinomycetota</taxon>
        <taxon>Actinomycetes</taxon>
        <taxon>Geodermatophilales</taxon>
        <taxon>Geodermatophilaceae</taxon>
        <taxon>Blastococcus</taxon>
        <taxon>environmental samples</taxon>
    </lineage>
</organism>
<dbReference type="AlphaFoldDB" id="A0A6J4HGJ3"/>
<dbReference type="EMBL" id="CADCTN010000039">
    <property type="protein sequence ID" value="CAA9223132.1"/>
    <property type="molecule type" value="Genomic_DNA"/>
</dbReference>
<evidence type="ECO:0000256" key="1">
    <source>
        <dbReference type="SAM" id="MobiDB-lite"/>
    </source>
</evidence>
<accession>A0A6J4HGJ3</accession>
<protein>
    <submittedName>
        <fullName evidence="2">Translation initiation factor 2</fullName>
    </submittedName>
</protein>
<proteinExistence type="predicted"/>
<name>A0A6J4HGJ3_9ACTN</name>
<feature type="region of interest" description="Disordered" evidence="1">
    <location>
        <begin position="1"/>
        <end position="22"/>
    </location>
</feature>
<dbReference type="GO" id="GO:0003743">
    <property type="term" value="F:translation initiation factor activity"/>
    <property type="evidence" value="ECO:0007669"/>
    <property type="project" value="UniProtKB-KW"/>
</dbReference>
<gene>
    <name evidence="2" type="ORF">AVDCRST_MAG52-537</name>
</gene>
<feature type="non-terminal residue" evidence="2">
    <location>
        <position position="22"/>
    </location>
</feature>
<sequence length="22" mass="2625">ARQSPRTRTRQGVRCRQQGRAR</sequence>
<reference evidence="2" key="1">
    <citation type="submission" date="2020-02" db="EMBL/GenBank/DDBJ databases">
        <authorList>
            <person name="Meier V. D."/>
        </authorList>
    </citation>
    <scope>NUCLEOTIDE SEQUENCE</scope>
    <source>
        <strain evidence="2">AVDCRST_MAG52</strain>
    </source>
</reference>
<keyword evidence="2" id="KW-0396">Initiation factor</keyword>
<feature type="non-terminal residue" evidence="2">
    <location>
        <position position="1"/>
    </location>
</feature>
<keyword evidence="2" id="KW-0648">Protein biosynthesis</keyword>